<dbReference type="Pfam" id="PF05199">
    <property type="entry name" value="GMC_oxred_C"/>
    <property type="match status" value="1"/>
</dbReference>
<dbReference type="PROSITE" id="PS00624">
    <property type="entry name" value="GMC_OXRED_2"/>
    <property type="match status" value="1"/>
</dbReference>
<dbReference type="InterPro" id="IPR011533">
    <property type="entry name" value="BetA"/>
</dbReference>
<evidence type="ECO:0000313" key="14">
    <source>
        <dbReference type="Proteomes" id="UP000484076"/>
    </source>
</evidence>
<evidence type="ECO:0000256" key="2">
    <source>
        <dbReference type="ARBA" id="ARBA00010790"/>
    </source>
</evidence>
<dbReference type="SUPFAM" id="SSF54373">
    <property type="entry name" value="FAD-linked reductases, C-terminal domain"/>
    <property type="match status" value="1"/>
</dbReference>
<dbReference type="Gene3D" id="3.30.560.10">
    <property type="entry name" value="Glucose Oxidase, domain 3"/>
    <property type="match status" value="1"/>
</dbReference>
<dbReference type="NCBIfam" id="NF002550">
    <property type="entry name" value="PRK02106.1"/>
    <property type="match status" value="1"/>
</dbReference>
<dbReference type="InterPro" id="IPR007867">
    <property type="entry name" value="GMC_OxRtase_C"/>
</dbReference>
<organism evidence="13 14">
    <name type="scientific">Fertoeibacter niger</name>
    <dbReference type="NCBI Taxonomy" id="2656921"/>
    <lineage>
        <taxon>Bacteria</taxon>
        <taxon>Pseudomonadati</taxon>
        <taxon>Pseudomonadota</taxon>
        <taxon>Alphaproteobacteria</taxon>
        <taxon>Rhodobacterales</taxon>
        <taxon>Paracoccaceae</taxon>
        <taxon>Fertoeibacter</taxon>
    </lineage>
</organism>
<evidence type="ECO:0000256" key="3">
    <source>
        <dbReference type="ARBA" id="ARBA00022630"/>
    </source>
</evidence>
<comment type="pathway">
    <text evidence="9">Amine and polyamine biosynthesis; betaine biosynthesis via choline pathway; betaine aldehyde from choline (cytochrome c reductase route): step 1/1.</text>
</comment>
<keyword evidence="3 8" id="KW-0285">Flavoprotein</keyword>
<feature type="domain" description="Glucose-methanol-choline oxidoreductase N-terminal" evidence="12">
    <location>
        <begin position="251"/>
        <end position="265"/>
    </location>
</feature>
<dbReference type="SUPFAM" id="SSF51905">
    <property type="entry name" value="FAD/NAD(P)-binding domain"/>
    <property type="match status" value="1"/>
</dbReference>
<feature type="binding site" evidence="7">
    <location>
        <begin position="89"/>
        <end position="92"/>
    </location>
    <ligand>
        <name>FAD</name>
        <dbReference type="ChEBI" id="CHEBI:57692"/>
    </ligand>
</feature>
<comment type="cofactor">
    <cofactor evidence="1 7">
        <name>FAD</name>
        <dbReference type="ChEBI" id="CHEBI:57692"/>
    </cofactor>
</comment>
<dbReference type="Proteomes" id="UP000484076">
    <property type="component" value="Unassembled WGS sequence"/>
</dbReference>
<evidence type="ECO:0000256" key="10">
    <source>
        <dbReference type="SAM" id="MobiDB-lite"/>
    </source>
</evidence>
<dbReference type="PROSITE" id="PS00623">
    <property type="entry name" value="GMC_OXRED_1"/>
    <property type="match status" value="1"/>
</dbReference>
<feature type="binding site" evidence="7">
    <location>
        <position position="81"/>
    </location>
    <ligand>
        <name>FAD</name>
        <dbReference type="ChEBI" id="CHEBI:57692"/>
    </ligand>
</feature>
<gene>
    <name evidence="13" type="primary">betA</name>
    <name evidence="13" type="ORF">GEU84_006240</name>
</gene>
<keyword evidence="14" id="KW-1185">Reference proteome</keyword>
<dbReference type="InterPro" id="IPR036188">
    <property type="entry name" value="FAD/NAD-bd_sf"/>
</dbReference>
<dbReference type="PANTHER" id="PTHR11552:SF147">
    <property type="entry name" value="CHOLINE DEHYDROGENASE, MITOCHONDRIAL"/>
    <property type="match status" value="1"/>
</dbReference>
<evidence type="ECO:0000256" key="7">
    <source>
        <dbReference type="PIRSR" id="PIRSR000137-2"/>
    </source>
</evidence>
<name>A0A8X8KQE4_9RHOB</name>
<comment type="caution">
    <text evidence="13">The sequence shown here is derived from an EMBL/GenBank/DDBJ whole genome shotgun (WGS) entry which is preliminary data.</text>
</comment>
<dbReference type="PIRSF" id="PIRSF000137">
    <property type="entry name" value="Alcohol_oxidase"/>
    <property type="match status" value="1"/>
</dbReference>
<evidence type="ECO:0000259" key="12">
    <source>
        <dbReference type="PROSITE" id="PS00624"/>
    </source>
</evidence>
<keyword evidence="4 7" id="KW-0274">FAD</keyword>
<dbReference type="NCBIfam" id="TIGR01810">
    <property type="entry name" value="betA"/>
    <property type="match status" value="1"/>
</dbReference>
<dbReference type="GO" id="GO:0008812">
    <property type="term" value="F:choline dehydrogenase activity"/>
    <property type="evidence" value="ECO:0007669"/>
    <property type="project" value="UniProtKB-UniRule"/>
</dbReference>
<proteinExistence type="inferred from homology"/>
<evidence type="ECO:0000256" key="6">
    <source>
        <dbReference type="NCBIfam" id="TIGR01810"/>
    </source>
</evidence>
<evidence type="ECO:0000256" key="8">
    <source>
        <dbReference type="RuleBase" id="RU003968"/>
    </source>
</evidence>
<feature type="domain" description="Glucose-methanol-choline oxidoreductase N-terminal" evidence="11">
    <location>
        <begin position="79"/>
        <end position="102"/>
    </location>
</feature>
<evidence type="ECO:0000259" key="11">
    <source>
        <dbReference type="PROSITE" id="PS00623"/>
    </source>
</evidence>
<dbReference type="EC" id="1.1.99.1" evidence="6 9"/>
<keyword evidence="5 13" id="KW-0560">Oxidoreductase</keyword>
<dbReference type="GO" id="GO:0050660">
    <property type="term" value="F:flavin adenine dinucleotide binding"/>
    <property type="evidence" value="ECO:0007669"/>
    <property type="project" value="InterPro"/>
</dbReference>
<reference evidence="13" key="1">
    <citation type="submission" date="2020-05" db="EMBL/GenBank/DDBJ databases">
        <title>Fertoebacter nigrum gen. nov., sp. nov., a new member of the family Rhodobacteraceae.</title>
        <authorList>
            <person name="Szuroczki S."/>
            <person name="Abbaszade G."/>
            <person name="Buni D."/>
            <person name="Schumann P."/>
            <person name="Toth E."/>
        </authorList>
    </citation>
    <scope>NUCLEOTIDE SEQUENCE</scope>
    <source>
        <strain evidence="13">RG-N-1a</strain>
    </source>
</reference>
<evidence type="ECO:0000313" key="13">
    <source>
        <dbReference type="EMBL" id="NUB43972.1"/>
    </source>
</evidence>
<dbReference type="RefSeq" id="WP_152824856.1">
    <property type="nucleotide sequence ID" value="NZ_WHUT02000003.1"/>
</dbReference>
<evidence type="ECO:0000256" key="1">
    <source>
        <dbReference type="ARBA" id="ARBA00001974"/>
    </source>
</evidence>
<comment type="similarity">
    <text evidence="2 8">Belongs to the GMC oxidoreductase family.</text>
</comment>
<accession>A0A8X8KQE4</accession>
<dbReference type="InterPro" id="IPR012132">
    <property type="entry name" value="GMC_OxRdtase"/>
</dbReference>
<dbReference type="InterPro" id="IPR000172">
    <property type="entry name" value="GMC_OxRdtase_N"/>
</dbReference>
<comment type="catalytic activity">
    <reaction evidence="9">
        <text>choline + A = betaine aldehyde + AH2</text>
        <dbReference type="Rhea" id="RHEA:17433"/>
        <dbReference type="ChEBI" id="CHEBI:13193"/>
        <dbReference type="ChEBI" id="CHEBI:15354"/>
        <dbReference type="ChEBI" id="CHEBI:15710"/>
        <dbReference type="ChEBI" id="CHEBI:17499"/>
        <dbReference type="EC" id="1.1.99.1"/>
    </reaction>
</comment>
<evidence type="ECO:0000256" key="5">
    <source>
        <dbReference type="ARBA" id="ARBA00023002"/>
    </source>
</evidence>
<dbReference type="Pfam" id="PF00732">
    <property type="entry name" value="GMC_oxred_N"/>
    <property type="match status" value="1"/>
</dbReference>
<protein>
    <recommendedName>
        <fullName evidence="6 9">Choline dehydrogenase</fullName>
        <ecNumber evidence="6 9">1.1.99.1</ecNumber>
    </recommendedName>
</protein>
<dbReference type="GO" id="GO:0019285">
    <property type="term" value="P:glycine betaine biosynthetic process from choline"/>
    <property type="evidence" value="ECO:0007669"/>
    <property type="project" value="UniProtKB-UniRule"/>
</dbReference>
<dbReference type="PANTHER" id="PTHR11552">
    <property type="entry name" value="GLUCOSE-METHANOL-CHOLINE GMC OXIDOREDUCTASE"/>
    <property type="match status" value="1"/>
</dbReference>
<feature type="region of interest" description="Disordered" evidence="10">
    <location>
        <begin position="527"/>
        <end position="549"/>
    </location>
</feature>
<dbReference type="EMBL" id="WHUT02000003">
    <property type="protein sequence ID" value="NUB43972.1"/>
    <property type="molecule type" value="Genomic_DNA"/>
</dbReference>
<evidence type="ECO:0000256" key="9">
    <source>
        <dbReference type="RuleBase" id="RU003969"/>
    </source>
</evidence>
<dbReference type="AlphaFoldDB" id="A0A8X8KQE4"/>
<dbReference type="Gene3D" id="3.50.50.60">
    <property type="entry name" value="FAD/NAD(P)-binding domain"/>
    <property type="match status" value="1"/>
</dbReference>
<sequence>MSSDFVIVGAGSAGCAMAYRLTEAGATVTVVEHGGSDAGPFIQMPGALSYPMNMSLYDWGLKSEPEPHLGGRVLATPRGKVIGGSSSINGMVYVRGHARDFDHWSDSGAQGWAYADVLPYFKRMEHWHGEGDADWRGHDGPLHITRGPRANPLFNAFITAGAQAGYPVTPDYNGEAQEGFGPMEATIWRGRRWSAANAYLKPAHKSGRLRLVRGLARRVVIEDGRAMGVEIDRRGTIEVLRANREVVLAASSLNTPKLLMLSGIGPAGHLAGHGIPVIADRPGVGANLQDHLELYLQFASLQPITLYKYWNLWGKALIGAQWLFTKTGLGASNQFEACAFIRSKAGVDYPDIQYHFLPIAVRYDGRAAAEGHGFQAHVGPMRSTSRGSVTLRSADPAAPPVIRFNYMSQPEDWDDFRRCIRLTREIFAQESFKPFVKHEIQPGSSLQSDAELDAFIRDHAESAYHPCGTARIGRRDDPLAVVDPECRVIGVDGLRVADSSIFPRVTNGNLNAPSIMVGEKAADHLLGRAPLPPANQEPKLNPRWRESQR</sequence>
<evidence type="ECO:0000256" key="4">
    <source>
        <dbReference type="ARBA" id="ARBA00022827"/>
    </source>
</evidence>